<dbReference type="Pfam" id="PF01850">
    <property type="entry name" value="PIN"/>
    <property type="match status" value="1"/>
</dbReference>
<comment type="caution">
    <text evidence="2">The sequence shown here is derived from an EMBL/GenBank/DDBJ whole genome shotgun (WGS) entry which is preliminary data.</text>
</comment>
<dbReference type="InterPro" id="IPR002716">
    <property type="entry name" value="PIN_dom"/>
</dbReference>
<evidence type="ECO:0000313" key="2">
    <source>
        <dbReference type="EMBL" id="OWK43102.1"/>
    </source>
</evidence>
<dbReference type="InterPro" id="IPR029060">
    <property type="entry name" value="PIN-like_dom_sf"/>
</dbReference>
<dbReference type="EMBL" id="NIDE01000004">
    <property type="protein sequence ID" value="OWK43102.1"/>
    <property type="molecule type" value="Genomic_DNA"/>
</dbReference>
<dbReference type="Proteomes" id="UP000214646">
    <property type="component" value="Unassembled WGS sequence"/>
</dbReference>
<dbReference type="SUPFAM" id="SSF88723">
    <property type="entry name" value="PIN domain-like"/>
    <property type="match status" value="1"/>
</dbReference>
<sequence>MQLALPAWKLWPFDEDAAFEYGRLHAELLRLGRPMQVIDIMIAAIALTLGNTTVVTKDSDLAAVPGLTVENWAAPLP</sequence>
<dbReference type="RefSeq" id="WP_238602566.1">
    <property type="nucleotide sequence ID" value="NZ_NIDE01000004.1"/>
</dbReference>
<reference evidence="3" key="1">
    <citation type="submission" date="2017-06" db="EMBL/GenBank/DDBJ databases">
        <title>Genome analysis of Fimbriiglobus ruber SP5, the first member of the order Planctomycetales with confirmed chitinolytic capability.</title>
        <authorList>
            <person name="Ravin N.V."/>
            <person name="Rakitin A.L."/>
            <person name="Ivanova A.A."/>
            <person name="Beletsky A.V."/>
            <person name="Kulichevskaya I.S."/>
            <person name="Mardanov A.V."/>
            <person name="Dedysh S.N."/>
        </authorList>
    </citation>
    <scope>NUCLEOTIDE SEQUENCE [LARGE SCALE GENOMIC DNA]</scope>
    <source>
        <strain evidence="3">SP5</strain>
    </source>
</reference>
<keyword evidence="3" id="KW-1185">Reference proteome</keyword>
<feature type="domain" description="PIN" evidence="1">
    <location>
        <begin position="3"/>
        <end position="66"/>
    </location>
</feature>
<dbReference type="CDD" id="cd09881">
    <property type="entry name" value="PIN_VapC4-5_FitB-like"/>
    <property type="match status" value="1"/>
</dbReference>
<dbReference type="AlphaFoldDB" id="A0A225DNW9"/>
<evidence type="ECO:0000313" key="3">
    <source>
        <dbReference type="Proteomes" id="UP000214646"/>
    </source>
</evidence>
<proteinExistence type="predicted"/>
<organism evidence="2 3">
    <name type="scientific">Fimbriiglobus ruber</name>
    <dbReference type="NCBI Taxonomy" id="1908690"/>
    <lineage>
        <taxon>Bacteria</taxon>
        <taxon>Pseudomonadati</taxon>
        <taxon>Planctomycetota</taxon>
        <taxon>Planctomycetia</taxon>
        <taxon>Gemmatales</taxon>
        <taxon>Gemmataceae</taxon>
        <taxon>Fimbriiglobus</taxon>
    </lineage>
</organism>
<name>A0A225DNW9_9BACT</name>
<accession>A0A225DNW9</accession>
<gene>
    <name evidence="2" type="ORF">FRUB_02701</name>
</gene>
<dbReference type="Gene3D" id="3.40.50.1010">
    <property type="entry name" value="5'-nuclease"/>
    <property type="match status" value="1"/>
</dbReference>
<evidence type="ECO:0000259" key="1">
    <source>
        <dbReference type="Pfam" id="PF01850"/>
    </source>
</evidence>
<protein>
    <recommendedName>
        <fullName evidence="1">PIN domain-containing protein</fullName>
    </recommendedName>
</protein>